<name>A0A9P6FJV1_9FUNG</name>
<feature type="non-terminal residue" evidence="1">
    <location>
        <position position="1"/>
    </location>
</feature>
<evidence type="ECO:0000313" key="1">
    <source>
        <dbReference type="EMBL" id="KAF9569204.1"/>
    </source>
</evidence>
<reference evidence="1" key="1">
    <citation type="journal article" date="2020" name="Fungal Divers.">
        <title>Resolving the Mortierellaceae phylogeny through synthesis of multi-gene phylogenetics and phylogenomics.</title>
        <authorList>
            <person name="Vandepol N."/>
            <person name="Liber J."/>
            <person name="Desiro A."/>
            <person name="Na H."/>
            <person name="Kennedy M."/>
            <person name="Barry K."/>
            <person name="Grigoriev I.V."/>
            <person name="Miller A.N."/>
            <person name="O'Donnell K."/>
            <person name="Stajich J.E."/>
            <person name="Bonito G."/>
        </authorList>
    </citation>
    <scope>NUCLEOTIDE SEQUENCE</scope>
    <source>
        <strain evidence="1">KOD1015</strain>
    </source>
</reference>
<accession>A0A9P6FJV1</accession>
<comment type="caution">
    <text evidence="1">The sequence shown here is derived from an EMBL/GenBank/DDBJ whole genome shotgun (WGS) entry which is preliminary data.</text>
</comment>
<feature type="non-terminal residue" evidence="1">
    <location>
        <position position="148"/>
    </location>
</feature>
<gene>
    <name evidence="1" type="ORF">BGW38_008805</name>
</gene>
<dbReference type="OrthoDB" id="2442475at2759"/>
<dbReference type="EMBL" id="JAABOA010006192">
    <property type="protein sequence ID" value="KAF9569204.1"/>
    <property type="molecule type" value="Genomic_DNA"/>
</dbReference>
<protein>
    <submittedName>
        <fullName evidence="1">Uncharacterized protein</fullName>
    </submittedName>
</protein>
<sequence>GELASRSSKSCREITEAEFGKMAQGLYGRKVDLAIRVLVEGAWTGEIAVFECKPVVSDSICIRQLKKSIRLNAAILLDLERQGLNITHWFPVIAENRGLVLDHYTMKRYDDILGLADLPLDVFDCHLTPHNSKHSSDRTRYMCCLDSG</sequence>
<dbReference type="AlphaFoldDB" id="A0A9P6FJV1"/>
<proteinExistence type="predicted"/>
<dbReference type="Proteomes" id="UP000780801">
    <property type="component" value="Unassembled WGS sequence"/>
</dbReference>
<evidence type="ECO:0000313" key="2">
    <source>
        <dbReference type="Proteomes" id="UP000780801"/>
    </source>
</evidence>
<keyword evidence="2" id="KW-1185">Reference proteome</keyword>
<organism evidence="1 2">
    <name type="scientific">Lunasporangiospora selenospora</name>
    <dbReference type="NCBI Taxonomy" id="979761"/>
    <lineage>
        <taxon>Eukaryota</taxon>
        <taxon>Fungi</taxon>
        <taxon>Fungi incertae sedis</taxon>
        <taxon>Mucoromycota</taxon>
        <taxon>Mortierellomycotina</taxon>
        <taxon>Mortierellomycetes</taxon>
        <taxon>Mortierellales</taxon>
        <taxon>Mortierellaceae</taxon>
        <taxon>Lunasporangiospora</taxon>
    </lineage>
</organism>